<evidence type="ECO:0000313" key="12">
    <source>
        <dbReference type="Proteomes" id="UP000736164"/>
    </source>
</evidence>
<dbReference type="GO" id="GO:0005737">
    <property type="term" value="C:cytoplasm"/>
    <property type="evidence" value="ECO:0007669"/>
    <property type="project" value="UniProtKB-SubCell"/>
</dbReference>
<dbReference type="FunFam" id="3.90.190.10:FF:000045">
    <property type="entry name" value="Tyrosine-protein phosphatase non-receptor type 12"/>
    <property type="match status" value="1"/>
</dbReference>
<dbReference type="Gene3D" id="3.90.190.10">
    <property type="entry name" value="Protein tyrosine phosphatase superfamily"/>
    <property type="match status" value="1"/>
</dbReference>
<dbReference type="InterPro" id="IPR047170">
    <property type="entry name" value="PTN12/18/22"/>
</dbReference>
<keyword evidence="5" id="KW-0378">Hydrolase</keyword>
<evidence type="ECO:0000256" key="7">
    <source>
        <dbReference type="ARBA" id="ARBA00034734"/>
    </source>
</evidence>
<accession>A0A8J7P4J2</accession>
<keyword evidence="3" id="KW-0963">Cytoplasm</keyword>
<sequence length="539" mass="60096">MDRHLAAFVEKTRAQQASDRGDEDRLAAEYSAIRTETVAMKLSLGLTTDMGALKVNLKKNRYKDILPYDQSLVPLSLLADQGAPDYINASFIQGAVEHRSYIATQGPLLNTLGDFWRMIWQYRVKVIVMACREFEMGKKKCERYWPELNETSTFDPFLVSCLEESSPNKEVVVRTLYVQFQEVTHSVSQFQYTAWPDHGIPNSADSILGMMKMAHSKQGNDTAPILVHCSAGCGRTGVICTIDYIHDLLQTRRITADFSIKDIVLDMRRQRPAAVQTKEQYEFLHSTVAQMFEKTLESNSCNYKNQTEDRAPLYDNVDSVTKVQKGSSPIRNNGLQAPRKAPVKPQTSAPPKGQNMNDTYAVVNKRKPPQPRDPAAQPPSPSDGLPMVHHYDNEPLGSLRPKSAPANVLYSTVKPKPKARFAGSPTTLPTPLYDTAAPSSQRQAGGAFLLASPVSDPGCYDFPGGVSESLRRDQKALSSYTPKKNLESPASTDDDYEYVSNTRKEDTDYCTANGLGFNYRIKKPKGPRDPPAEWGRAER</sequence>
<dbReference type="SMART" id="SM00404">
    <property type="entry name" value="PTPc_motif"/>
    <property type="match status" value="1"/>
</dbReference>
<dbReference type="Proteomes" id="UP000736164">
    <property type="component" value="Unassembled WGS sequence"/>
</dbReference>
<dbReference type="InterPro" id="IPR000242">
    <property type="entry name" value="PTP_cat"/>
</dbReference>
<evidence type="ECO:0000259" key="9">
    <source>
        <dbReference type="PROSITE" id="PS50055"/>
    </source>
</evidence>
<keyword evidence="6" id="KW-0904">Protein phosphatase</keyword>
<feature type="non-terminal residue" evidence="11">
    <location>
        <position position="539"/>
    </location>
</feature>
<dbReference type="GO" id="GO:0005634">
    <property type="term" value="C:nucleus"/>
    <property type="evidence" value="ECO:0007669"/>
    <property type="project" value="TreeGrafter"/>
</dbReference>
<evidence type="ECO:0000259" key="10">
    <source>
        <dbReference type="PROSITE" id="PS50056"/>
    </source>
</evidence>
<feature type="compositionally biased region" description="Basic and acidic residues" evidence="8">
    <location>
        <begin position="526"/>
        <end position="539"/>
    </location>
</feature>
<comment type="subcellular location">
    <subcellularLocation>
        <location evidence="1">Cytoplasm</location>
    </subcellularLocation>
</comment>
<organism evidence="11 12">
    <name type="scientific">Atractosteus spatula</name>
    <name type="common">Alligator gar</name>
    <name type="synonym">Lepisosteus spatula</name>
    <dbReference type="NCBI Taxonomy" id="7917"/>
    <lineage>
        <taxon>Eukaryota</taxon>
        <taxon>Metazoa</taxon>
        <taxon>Chordata</taxon>
        <taxon>Craniata</taxon>
        <taxon>Vertebrata</taxon>
        <taxon>Euteleostomi</taxon>
        <taxon>Actinopterygii</taxon>
        <taxon>Neopterygii</taxon>
        <taxon>Holostei</taxon>
        <taxon>Semionotiformes</taxon>
        <taxon>Lepisosteidae</taxon>
        <taxon>Atractosteus</taxon>
    </lineage>
</organism>
<evidence type="ECO:0000313" key="11">
    <source>
        <dbReference type="EMBL" id="MBN3323608.1"/>
    </source>
</evidence>
<evidence type="ECO:0000256" key="1">
    <source>
        <dbReference type="ARBA" id="ARBA00004496"/>
    </source>
</evidence>
<dbReference type="PRINTS" id="PR00700">
    <property type="entry name" value="PRTYPHPHTASE"/>
</dbReference>
<name>A0A8J7P4J2_ATRSP</name>
<evidence type="ECO:0000256" key="3">
    <source>
        <dbReference type="ARBA" id="ARBA00022490"/>
    </source>
</evidence>
<dbReference type="AlphaFoldDB" id="A0A8J7P4J2"/>
<dbReference type="PANTHER" id="PTHR45983:SF4">
    <property type="entry name" value="TYROSINE-PROTEIN PHOSPHATASE NON-RECEPTOR TYPE 18"/>
    <property type="match status" value="1"/>
</dbReference>
<dbReference type="InterPro" id="IPR029021">
    <property type="entry name" value="Prot-tyrosine_phosphatase-like"/>
</dbReference>
<proteinExistence type="inferred from homology"/>
<comment type="caution">
    <text evidence="11">The sequence shown here is derived from an EMBL/GenBank/DDBJ whole genome shotgun (WGS) entry which is preliminary data.</text>
</comment>
<dbReference type="Pfam" id="PF00102">
    <property type="entry name" value="Y_phosphatase"/>
    <property type="match status" value="1"/>
</dbReference>
<dbReference type="PROSITE" id="PS50055">
    <property type="entry name" value="TYR_PHOSPHATASE_PTP"/>
    <property type="match status" value="1"/>
</dbReference>
<feature type="domain" description="Tyrosine-protein phosphatase" evidence="9">
    <location>
        <begin position="26"/>
        <end position="291"/>
    </location>
</feature>
<dbReference type="InterPro" id="IPR000387">
    <property type="entry name" value="Tyr_Pase_dom"/>
</dbReference>
<feature type="compositionally biased region" description="Polar residues" evidence="8">
    <location>
        <begin position="345"/>
        <end position="358"/>
    </location>
</feature>
<feature type="domain" description="Tyrosine specific protein phosphatases" evidence="10">
    <location>
        <begin position="205"/>
        <end position="282"/>
    </location>
</feature>
<dbReference type="PROSITE" id="PS00383">
    <property type="entry name" value="TYR_PHOSPHATASE_1"/>
    <property type="match status" value="1"/>
</dbReference>
<dbReference type="InterPro" id="IPR003595">
    <property type="entry name" value="Tyr_Pase_cat"/>
</dbReference>
<comment type="similarity">
    <text evidence="7">Belongs to the protein-tyrosine phosphatase family. Non-receptor class 4 subfamily.</text>
</comment>
<dbReference type="PANTHER" id="PTHR45983">
    <property type="entry name" value="TYROSINE PHOSPHATSE N18, PUTATIVE-RELATED"/>
    <property type="match status" value="1"/>
</dbReference>
<dbReference type="EMBL" id="JAAWVO010065874">
    <property type="protein sequence ID" value="MBN3323608.1"/>
    <property type="molecule type" value="Genomic_DNA"/>
</dbReference>
<dbReference type="SMART" id="SM00194">
    <property type="entry name" value="PTPc"/>
    <property type="match status" value="1"/>
</dbReference>
<feature type="region of interest" description="Disordered" evidence="8">
    <location>
        <begin position="519"/>
        <end position="539"/>
    </location>
</feature>
<feature type="region of interest" description="Disordered" evidence="8">
    <location>
        <begin position="322"/>
        <end position="403"/>
    </location>
</feature>
<evidence type="ECO:0000256" key="6">
    <source>
        <dbReference type="ARBA" id="ARBA00022912"/>
    </source>
</evidence>
<dbReference type="SUPFAM" id="SSF52799">
    <property type="entry name" value="(Phosphotyrosine protein) phosphatases II"/>
    <property type="match status" value="1"/>
</dbReference>
<evidence type="ECO:0000256" key="8">
    <source>
        <dbReference type="SAM" id="MobiDB-lite"/>
    </source>
</evidence>
<keyword evidence="12" id="KW-1185">Reference proteome</keyword>
<dbReference type="EC" id="3.1.3.48" evidence="2"/>
<reference evidence="11" key="1">
    <citation type="journal article" date="2021" name="Cell">
        <title>Tracing the genetic footprints of vertebrate landing in non-teleost ray-finned fishes.</title>
        <authorList>
            <person name="Bi X."/>
            <person name="Wang K."/>
            <person name="Yang L."/>
            <person name="Pan H."/>
            <person name="Jiang H."/>
            <person name="Wei Q."/>
            <person name="Fang M."/>
            <person name="Yu H."/>
            <person name="Zhu C."/>
            <person name="Cai Y."/>
            <person name="He Y."/>
            <person name="Gan X."/>
            <person name="Zeng H."/>
            <person name="Yu D."/>
            <person name="Zhu Y."/>
            <person name="Jiang H."/>
            <person name="Qiu Q."/>
            <person name="Yang H."/>
            <person name="Zhang Y.E."/>
            <person name="Wang W."/>
            <person name="Zhu M."/>
            <person name="He S."/>
            <person name="Zhang G."/>
        </authorList>
    </citation>
    <scope>NUCLEOTIDE SEQUENCE</scope>
    <source>
        <strain evidence="11">Allg_001</strain>
    </source>
</reference>
<protein>
    <recommendedName>
        <fullName evidence="2">protein-tyrosine-phosphatase</fullName>
        <ecNumber evidence="2">3.1.3.48</ecNumber>
    </recommendedName>
</protein>
<evidence type="ECO:0000256" key="5">
    <source>
        <dbReference type="ARBA" id="ARBA00022801"/>
    </source>
</evidence>
<feature type="compositionally biased region" description="Polar residues" evidence="8">
    <location>
        <begin position="322"/>
        <end position="335"/>
    </location>
</feature>
<dbReference type="InterPro" id="IPR016130">
    <property type="entry name" value="Tyr_Pase_AS"/>
</dbReference>
<keyword evidence="4" id="KW-0597">Phosphoprotein</keyword>
<evidence type="ECO:0000256" key="4">
    <source>
        <dbReference type="ARBA" id="ARBA00022553"/>
    </source>
</evidence>
<gene>
    <name evidence="11" type="primary">Ptpn18</name>
    <name evidence="11" type="ORF">GTO95_0009384</name>
</gene>
<dbReference type="GO" id="GO:0004726">
    <property type="term" value="F:non-membrane spanning protein tyrosine phosphatase activity"/>
    <property type="evidence" value="ECO:0007669"/>
    <property type="project" value="InterPro"/>
</dbReference>
<feature type="non-terminal residue" evidence="11">
    <location>
        <position position="1"/>
    </location>
</feature>
<dbReference type="PROSITE" id="PS50056">
    <property type="entry name" value="TYR_PHOSPHATASE_2"/>
    <property type="match status" value="1"/>
</dbReference>
<evidence type="ECO:0000256" key="2">
    <source>
        <dbReference type="ARBA" id="ARBA00013064"/>
    </source>
</evidence>